<dbReference type="EC" id="3.4.21.116" evidence="3"/>
<feature type="domain" description="Peptidase S55" evidence="2">
    <location>
        <begin position="114"/>
        <end position="341"/>
    </location>
</feature>
<dbReference type="Proteomes" id="UP000886876">
    <property type="component" value="Unassembled WGS sequence"/>
</dbReference>
<dbReference type="GO" id="GO:0016787">
    <property type="term" value="F:hydrolase activity"/>
    <property type="evidence" value="ECO:0007669"/>
    <property type="project" value="UniProtKB-KW"/>
</dbReference>
<keyword evidence="1" id="KW-0732">Signal</keyword>
<gene>
    <name evidence="3" type="primary">spoIVB</name>
    <name evidence="3" type="ORF">IAD42_09815</name>
</gene>
<dbReference type="InterPro" id="IPR009003">
    <property type="entry name" value="Peptidase_S1_PA"/>
</dbReference>
<dbReference type="Pfam" id="PF13180">
    <property type="entry name" value="PDZ_2"/>
    <property type="match status" value="1"/>
</dbReference>
<comment type="caution">
    <text evidence="3">The sequence shown here is derived from an EMBL/GenBank/DDBJ whole genome shotgun (WGS) entry which is preliminary data.</text>
</comment>
<evidence type="ECO:0000259" key="2">
    <source>
        <dbReference type="PROSITE" id="PS51494"/>
    </source>
</evidence>
<proteinExistence type="predicted"/>
<dbReference type="PROSITE" id="PS51494">
    <property type="entry name" value="SPOIVB"/>
    <property type="match status" value="1"/>
</dbReference>
<dbReference type="Gene3D" id="2.30.42.10">
    <property type="match status" value="1"/>
</dbReference>
<accession>A0A9D1K9R2</accession>
<dbReference type="SUPFAM" id="SSF50156">
    <property type="entry name" value="PDZ domain-like"/>
    <property type="match status" value="1"/>
</dbReference>
<feature type="signal peptide" evidence="1">
    <location>
        <begin position="1"/>
        <end position="28"/>
    </location>
</feature>
<evidence type="ECO:0000313" key="4">
    <source>
        <dbReference type="Proteomes" id="UP000886876"/>
    </source>
</evidence>
<feature type="chain" id="PRO_5038843862" evidence="1">
    <location>
        <begin position="29"/>
        <end position="341"/>
    </location>
</feature>
<dbReference type="InterPro" id="IPR014219">
    <property type="entry name" value="SpoIVB"/>
</dbReference>
<protein>
    <submittedName>
        <fullName evidence="3">SpoIVB peptidase</fullName>
        <ecNumber evidence="3">3.4.21.116</ecNumber>
    </submittedName>
</protein>
<organism evidence="3 4">
    <name type="scientific">Candidatus Scatomorpha pullistercoris</name>
    <dbReference type="NCBI Taxonomy" id="2840929"/>
    <lineage>
        <taxon>Bacteria</taxon>
        <taxon>Bacillati</taxon>
        <taxon>Bacillota</taxon>
        <taxon>Clostridia</taxon>
        <taxon>Eubacteriales</taxon>
        <taxon>Candidatus Scatomorpha</taxon>
    </lineage>
</organism>
<dbReference type="EMBL" id="DVJS01000247">
    <property type="protein sequence ID" value="HIS98261.1"/>
    <property type="molecule type" value="Genomic_DNA"/>
</dbReference>
<keyword evidence="3" id="KW-0378">Hydrolase</keyword>
<sequence>MEKTRRTCPRAALALLLAVSVLMAPALAEGTRTLVPVGRTVGIEAQTEGLLVVSLSEVETAEGKVSPAAESGIQPGDIIVRLGGCEVSTSADFARAAACLDGSPVAVQLTRAGQLIQFTVTPALSQEDGCWRLGLWLRDGIAGIGTVTFYDPETGLFGALGHSINDVDTGILLPLGDGTITSATVSDVQRGEKGKAGELHGAFDTESKLGEVKQNTSSGIFGTAFCGFEGVPIPVAEDSEIENGPATILANVEGSEVREYAVEISRAQSGGRLMVTVTDTELLAATGGIVQGMSGSPIIQNGKLVGAVTHVLISDPTRGYGITISSMLRAAEEAQTLAIAA</sequence>
<name>A0A9D1K9R2_9FIRM</name>
<evidence type="ECO:0000256" key="1">
    <source>
        <dbReference type="SAM" id="SignalP"/>
    </source>
</evidence>
<dbReference type="Pfam" id="PF05580">
    <property type="entry name" value="Peptidase_S55"/>
    <property type="match status" value="1"/>
</dbReference>
<dbReference type="AlphaFoldDB" id="A0A9D1K9R2"/>
<reference evidence="3" key="1">
    <citation type="submission" date="2020-10" db="EMBL/GenBank/DDBJ databases">
        <authorList>
            <person name="Gilroy R."/>
        </authorList>
    </citation>
    <scope>NUCLEOTIDE SEQUENCE</scope>
    <source>
        <strain evidence="3">ChiHecec3B27-6122</strain>
    </source>
</reference>
<dbReference type="InterPro" id="IPR008763">
    <property type="entry name" value="Peptidase_S55"/>
</dbReference>
<dbReference type="NCBIfam" id="TIGR02860">
    <property type="entry name" value="spore_IV_B"/>
    <property type="match status" value="1"/>
</dbReference>
<dbReference type="InterPro" id="IPR036034">
    <property type="entry name" value="PDZ_sf"/>
</dbReference>
<dbReference type="InterPro" id="IPR001478">
    <property type="entry name" value="PDZ"/>
</dbReference>
<dbReference type="SUPFAM" id="SSF50494">
    <property type="entry name" value="Trypsin-like serine proteases"/>
    <property type="match status" value="1"/>
</dbReference>
<reference evidence="3" key="2">
    <citation type="journal article" date="2021" name="PeerJ">
        <title>Extensive microbial diversity within the chicken gut microbiome revealed by metagenomics and culture.</title>
        <authorList>
            <person name="Gilroy R."/>
            <person name="Ravi A."/>
            <person name="Getino M."/>
            <person name="Pursley I."/>
            <person name="Horton D.L."/>
            <person name="Alikhan N.F."/>
            <person name="Baker D."/>
            <person name="Gharbi K."/>
            <person name="Hall N."/>
            <person name="Watson M."/>
            <person name="Adriaenssens E.M."/>
            <person name="Foster-Nyarko E."/>
            <person name="Jarju S."/>
            <person name="Secka A."/>
            <person name="Antonio M."/>
            <person name="Oren A."/>
            <person name="Chaudhuri R.R."/>
            <person name="La Ragione R."/>
            <person name="Hildebrand F."/>
            <person name="Pallen M.J."/>
        </authorList>
    </citation>
    <scope>NUCLEOTIDE SEQUENCE</scope>
    <source>
        <strain evidence="3">ChiHecec3B27-6122</strain>
    </source>
</reference>
<evidence type="ECO:0000313" key="3">
    <source>
        <dbReference type="EMBL" id="HIS98261.1"/>
    </source>
</evidence>